<keyword evidence="2" id="KW-1185">Reference proteome</keyword>
<protein>
    <recommendedName>
        <fullName evidence="3">DUF429 domain-containing protein</fullName>
    </recommendedName>
</protein>
<dbReference type="RefSeq" id="WP_208631332.1">
    <property type="nucleotide sequence ID" value="NZ_JASPFP010000001.1"/>
</dbReference>
<reference evidence="1 2" key="1">
    <citation type="submission" date="2018-04" db="EMBL/GenBank/DDBJ databases">
        <title>Genomic Encyclopedia of Type Strains, Phase III (KMG-III): the genomes of soil and plant-associated and newly described type strains.</title>
        <authorList>
            <person name="Whitman W."/>
        </authorList>
    </citation>
    <scope>NUCLEOTIDE SEQUENCE [LARGE SCALE GENOMIC DNA]</scope>
    <source>
        <strain evidence="1 2">MA101b</strain>
    </source>
</reference>
<dbReference type="AlphaFoldDB" id="A0A2T5GNA1"/>
<dbReference type="EMBL" id="QAOG01000002">
    <property type="protein sequence ID" value="PTQ60812.1"/>
    <property type="molecule type" value="Genomic_DNA"/>
</dbReference>
<name>A0A2T5GNA1_9SPHN</name>
<evidence type="ECO:0000313" key="2">
    <source>
        <dbReference type="Proteomes" id="UP000244189"/>
    </source>
</evidence>
<evidence type="ECO:0000313" key="1">
    <source>
        <dbReference type="EMBL" id="PTQ60812.1"/>
    </source>
</evidence>
<organism evidence="1 2">
    <name type="scientific">Sphingomonas aurantiaca</name>
    <dbReference type="NCBI Taxonomy" id="185949"/>
    <lineage>
        <taxon>Bacteria</taxon>
        <taxon>Pseudomonadati</taxon>
        <taxon>Pseudomonadota</taxon>
        <taxon>Alphaproteobacteria</taxon>
        <taxon>Sphingomonadales</taxon>
        <taxon>Sphingomonadaceae</taxon>
        <taxon>Sphingomonas</taxon>
    </lineage>
</organism>
<evidence type="ECO:0008006" key="3">
    <source>
        <dbReference type="Google" id="ProtNLM"/>
    </source>
</evidence>
<sequence>MAIAPDRFSHFAAIDWSGAVGARQPGIAVAICTHGAEAPTLVAAEGGWSRAAALDWLASTMPPDTLVGLDLGPSLPFVDRGAFFPGWSDSPADARALWRLVDAICADDPHLGASSFVDHDAIAPHLRRHGGRKGVFFEGRGRLRVTEEAQGLQGLNPTSALNLVGAAQVGKSSLTGMRVLHRLAGRLPVWPFDPLPASGSAIVEIYTTIAARAAGIRKGLSKMRDAESLDRALAALGSAPHRPLARYDDHATDAILTAAWLRTTAHRADLWAPPALTPHIAQTEGWTFGVS</sequence>
<proteinExistence type="predicted"/>
<dbReference type="Proteomes" id="UP000244189">
    <property type="component" value="Unassembled WGS sequence"/>
</dbReference>
<accession>A0A2T5GNA1</accession>
<comment type="caution">
    <text evidence="1">The sequence shown here is derived from an EMBL/GenBank/DDBJ whole genome shotgun (WGS) entry which is preliminary data.</text>
</comment>
<gene>
    <name evidence="1" type="ORF">C8J26_1126</name>
</gene>